<dbReference type="InterPro" id="IPR020022">
    <property type="entry name" value="N-acetyl_sugar_amidoTrfase"/>
</dbReference>
<comment type="caution">
    <text evidence="1">The sequence shown here is derived from an EMBL/GenBank/DDBJ whole genome shotgun (WGS) entry which is preliminary data.</text>
</comment>
<dbReference type="RefSeq" id="WP_002178489.1">
    <property type="nucleotide sequence ID" value="NZ_AKWD02000043.1"/>
</dbReference>
<dbReference type="EMBL" id="AKWD02000043">
    <property type="protein sequence ID" value="EMO53306.1"/>
    <property type="molecule type" value="Genomic_DNA"/>
</dbReference>
<reference evidence="1 2" key="1">
    <citation type="submission" date="2013-01" db="EMBL/GenBank/DDBJ databases">
        <authorList>
            <person name="Harkins D.M."/>
            <person name="Durkin A.S."/>
            <person name="Brinkac L.M."/>
            <person name="Haft D.H."/>
            <person name="Selengut J.D."/>
            <person name="Sanka R."/>
            <person name="DePew J."/>
            <person name="Purushe J."/>
            <person name="Matthias M.A."/>
            <person name="Vinetz J.M."/>
            <person name="Sutton G.G."/>
            <person name="Nierman W.C."/>
            <person name="Fouts D.E."/>
        </authorList>
    </citation>
    <scope>NUCLEOTIDE SEQUENCE [LARGE SCALE GENOMIC DNA]</scope>
    <source>
        <strain evidence="1 2">HAI1536</strain>
    </source>
</reference>
<dbReference type="SUPFAM" id="SSF52402">
    <property type="entry name" value="Adenine nucleotide alpha hydrolases-like"/>
    <property type="match status" value="1"/>
</dbReference>
<organism evidence="1 2">
    <name type="scientific">Leptospira noguchii</name>
    <dbReference type="NCBI Taxonomy" id="28182"/>
    <lineage>
        <taxon>Bacteria</taxon>
        <taxon>Pseudomonadati</taxon>
        <taxon>Spirochaetota</taxon>
        <taxon>Spirochaetia</taxon>
        <taxon>Leptospirales</taxon>
        <taxon>Leptospiraceae</taxon>
        <taxon>Leptospira</taxon>
    </lineage>
</organism>
<accession>M6VE24</accession>
<evidence type="ECO:0000313" key="2">
    <source>
        <dbReference type="Proteomes" id="UP000012112"/>
    </source>
</evidence>
<gene>
    <name evidence="1" type="ORF">LEP1GSC172_1803</name>
</gene>
<proteinExistence type="predicted"/>
<evidence type="ECO:0000313" key="1">
    <source>
        <dbReference type="EMBL" id="EMO53306.1"/>
    </source>
</evidence>
<sequence>MKETSVYKMCSRCLCDTTIPSIRFDSNGFCNFCKSHDLLMNSYPGAEQSKKSLDLLLEKIKRDGKGKHYDCIVGISGGTDSSYTLHLAKEFGLRPLAVHFDNGWNTDQSVKNIKALTDILDVDLETYVVDWEEFKDLQISFLKAGVPCIEAPTDVAIFGTLYRIANQENVHYILGGQSFKTEGTVPKEWSYIDGTYVNTIRRTFGKSKLKNYPGLSLPALFYYMFVKRIHIIPFLNYVDYSKFEAKSLLKEVYKWSDYGGHHYENLYSKFAFGYYQFHKFGIDKRKISLSGQVRSGFLSKEDALSQIQQEPDVKEDTVDYCIQKLGLTKSEFLEYYNKVNKTYKDYFTSEDILKYFKIPVRLLVFLKLVNPVLYEKYFK</sequence>
<dbReference type="InterPro" id="IPR014729">
    <property type="entry name" value="Rossmann-like_a/b/a_fold"/>
</dbReference>
<dbReference type="NCBIfam" id="TIGR03573">
    <property type="entry name" value="WbuX"/>
    <property type="match status" value="1"/>
</dbReference>
<name>M6VE24_9LEPT</name>
<dbReference type="Proteomes" id="UP000012112">
    <property type="component" value="Unassembled WGS sequence"/>
</dbReference>
<protein>
    <submittedName>
        <fullName evidence="1">Queuosine biosynthesis protein QueC-like protein</fullName>
    </submittedName>
</protein>
<dbReference type="AlphaFoldDB" id="M6VE24"/>
<dbReference type="Gene3D" id="3.40.50.620">
    <property type="entry name" value="HUPs"/>
    <property type="match status" value="1"/>
</dbReference>